<dbReference type="OrthoDB" id="6819429at2759"/>
<comment type="caution">
    <text evidence="2">The sequence shown here is derived from an EMBL/GenBank/DDBJ whole genome shotgun (WGS) entry which is preliminary data.</text>
</comment>
<organism evidence="2 3">
    <name type="scientific">Lasius niger</name>
    <name type="common">Black garden ant</name>
    <dbReference type="NCBI Taxonomy" id="67767"/>
    <lineage>
        <taxon>Eukaryota</taxon>
        <taxon>Metazoa</taxon>
        <taxon>Ecdysozoa</taxon>
        <taxon>Arthropoda</taxon>
        <taxon>Hexapoda</taxon>
        <taxon>Insecta</taxon>
        <taxon>Pterygota</taxon>
        <taxon>Neoptera</taxon>
        <taxon>Endopterygota</taxon>
        <taxon>Hymenoptera</taxon>
        <taxon>Apocrita</taxon>
        <taxon>Aculeata</taxon>
        <taxon>Formicoidea</taxon>
        <taxon>Formicidae</taxon>
        <taxon>Formicinae</taxon>
        <taxon>Lasius</taxon>
        <taxon>Lasius</taxon>
    </lineage>
</organism>
<feature type="compositionally biased region" description="Basic and acidic residues" evidence="1">
    <location>
        <begin position="88"/>
        <end position="100"/>
    </location>
</feature>
<dbReference type="GO" id="GO:0003676">
    <property type="term" value="F:nucleic acid binding"/>
    <property type="evidence" value="ECO:0007669"/>
    <property type="project" value="InterPro"/>
</dbReference>
<evidence type="ECO:0000313" key="2">
    <source>
        <dbReference type="EMBL" id="KMQ87636.1"/>
    </source>
</evidence>
<proteinExistence type="predicted"/>
<sequence>MTSQQFQTLLQAFGIIHRTTPAYTPQCNPVEQANRTLKSMISHTLFAPKVGPLEVRKILPPVIVDLRDARGRWHRHVHVQDLKPAPTDTDKPTEPEEYRDTPLPYPQPSNCSFVRYRQFSPSPLGGAHHAGFFDSQDLTGPQ</sequence>
<accession>A0A0J7KBL1</accession>
<keyword evidence="3" id="KW-1185">Reference proteome</keyword>
<name>A0A0J7KBL1_LASNI</name>
<gene>
    <name evidence="2" type="ORF">RF55_13030</name>
</gene>
<dbReference type="EMBL" id="LBMM01010172">
    <property type="protein sequence ID" value="KMQ87636.1"/>
    <property type="molecule type" value="Genomic_DNA"/>
</dbReference>
<dbReference type="InterPro" id="IPR012337">
    <property type="entry name" value="RNaseH-like_sf"/>
</dbReference>
<evidence type="ECO:0000313" key="3">
    <source>
        <dbReference type="Proteomes" id="UP000036403"/>
    </source>
</evidence>
<dbReference type="Proteomes" id="UP000036403">
    <property type="component" value="Unassembled WGS sequence"/>
</dbReference>
<dbReference type="SUPFAM" id="SSF53098">
    <property type="entry name" value="Ribonuclease H-like"/>
    <property type="match status" value="1"/>
</dbReference>
<evidence type="ECO:0000256" key="1">
    <source>
        <dbReference type="SAM" id="MobiDB-lite"/>
    </source>
</evidence>
<dbReference type="InterPro" id="IPR036397">
    <property type="entry name" value="RNaseH_sf"/>
</dbReference>
<dbReference type="AlphaFoldDB" id="A0A0J7KBL1"/>
<feature type="region of interest" description="Disordered" evidence="1">
    <location>
        <begin position="77"/>
        <end position="106"/>
    </location>
</feature>
<protein>
    <submittedName>
        <fullName evidence="2">Reverse ribonuclease integrase</fullName>
    </submittedName>
</protein>
<dbReference type="PaxDb" id="67767-A0A0J7KBL1"/>
<reference evidence="2 3" key="1">
    <citation type="submission" date="2015-04" db="EMBL/GenBank/DDBJ databases">
        <title>Lasius niger genome sequencing.</title>
        <authorList>
            <person name="Konorov E.A."/>
            <person name="Nikitin M.A."/>
            <person name="Kirill M.V."/>
            <person name="Chang P."/>
        </authorList>
    </citation>
    <scope>NUCLEOTIDE SEQUENCE [LARGE SCALE GENOMIC DNA]</scope>
    <source>
        <tissue evidence="2">Whole</tissue>
    </source>
</reference>
<dbReference type="Gene3D" id="3.30.420.10">
    <property type="entry name" value="Ribonuclease H-like superfamily/Ribonuclease H"/>
    <property type="match status" value="1"/>
</dbReference>